<evidence type="ECO:0000256" key="1">
    <source>
        <dbReference type="ARBA" id="ARBA00023118"/>
    </source>
</evidence>
<dbReference type="GO" id="GO:0043571">
    <property type="term" value="P:maintenance of CRISPR repeat elements"/>
    <property type="evidence" value="ECO:0007669"/>
    <property type="project" value="InterPro"/>
</dbReference>
<evidence type="ECO:0000313" key="2">
    <source>
        <dbReference type="EMBL" id="MBP2201222.1"/>
    </source>
</evidence>
<keyword evidence="1" id="KW-0051">Antiviral defense</keyword>
<name>A0A8J7US41_METVO</name>
<dbReference type="PROSITE" id="PS51257">
    <property type="entry name" value="PROKAR_LIPOPROTEIN"/>
    <property type="match status" value="1"/>
</dbReference>
<dbReference type="Pfam" id="PF09704">
    <property type="entry name" value="Cas_Cas5d"/>
    <property type="match status" value="1"/>
</dbReference>
<dbReference type="Proteomes" id="UP000740329">
    <property type="component" value="Unassembled WGS sequence"/>
</dbReference>
<dbReference type="InterPro" id="IPR013422">
    <property type="entry name" value="CRISPR-assoc_prot_Cas5_N"/>
</dbReference>
<protein>
    <submittedName>
        <fullName evidence="2">CRISPR-associated protein Cas5t</fullName>
    </submittedName>
</protein>
<dbReference type="RefSeq" id="WP_209590676.1">
    <property type="nucleotide sequence ID" value="NZ_JAGGMU010000006.1"/>
</dbReference>
<reference evidence="2" key="1">
    <citation type="submission" date="2021-03" db="EMBL/GenBank/DDBJ databases">
        <title>Genomic Encyclopedia of Type Strains, Phase IV (KMG-V): Genome sequencing to study the core and pangenomes of soil and plant-associated prokaryotes.</title>
        <authorList>
            <person name="Whitman W."/>
        </authorList>
    </citation>
    <scope>NUCLEOTIDE SEQUENCE</scope>
    <source>
        <strain evidence="2">C4</strain>
    </source>
</reference>
<organism evidence="2 3">
    <name type="scientific">Methanococcus voltae</name>
    <dbReference type="NCBI Taxonomy" id="2188"/>
    <lineage>
        <taxon>Archaea</taxon>
        <taxon>Methanobacteriati</taxon>
        <taxon>Methanobacteriota</taxon>
        <taxon>Methanomada group</taxon>
        <taxon>Methanococci</taxon>
        <taxon>Methanococcales</taxon>
        <taxon>Methanococcaceae</taxon>
        <taxon>Methanococcus</taxon>
    </lineage>
</organism>
<dbReference type="AlphaFoldDB" id="A0A8J7US41"/>
<dbReference type="GO" id="GO:0051607">
    <property type="term" value="P:defense response to virus"/>
    <property type="evidence" value="ECO:0007669"/>
    <property type="project" value="UniProtKB-KW"/>
</dbReference>
<dbReference type="EMBL" id="JAGGMV010000001">
    <property type="protein sequence ID" value="MBP2201222.1"/>
    <property type="molecule type" value="Genomic_DNA"/>
</dbReference>
<dbReference type="NCBIfam" id="TIGR02593">
    <property type="entry name" value="CRISPR_cas5"/>
    <property type="match status" value="1"/>
</dbReference>
<accession>A0A8J7US41</accession>
<dbReference type="OrthoDB" id="374887at2157"/>
<evidence type="ECO:0000313" key="3">
    <source>
        <dbReference type="Proteomes" id="UP000740329"/>
    </source>
</evidence>
<gene>
    <name evidence="2" type="ORF">J3E07_000620</name>
</gene>
<proteinExistence type="predicted"/>
<comment type="caution">
    <text evidence="2">The sequence shown here is derived from an EMBL/GenBank/DDBJ whole genome shotgun (WGS) entry which is preliminary data.</text>
</comment>
<dbReference type="CDD" id="cd09693">
    <property type="entry name" value="Cas5_I"/>
    <property type="match status" value="1"/>
</dbReference>
<sequence>MKLLHIQFQAYTSTFKMPNINSGTMISCPVPPYSTIVGIISSCLGRELKKDETKIGFKYSYEHKGSDLEKTHRLKYDNGILKQNPDTSVTTREFHIKPILDIYLSNLDLKKYFLNPIWTPSLGRSQDMAWITKIEEIDVEPTESGKIKATLIPFDSLNGKIIPGRFIQATDYYSNYDSDITKSKGYGYVRVGDAPKIYIATPFSNDGIDIEIDNLYIINMEKDVGIKSNKEVIYLHKLGGY</sequence>
<dbReference type="InterPro" id="IPR021124">
    <property type="entry name" value="CRISPR-assoc_prot_Cas5"/>
</dbReference>